<dbReference type="EMBL" id="GL985057">
    <property type="protein sequence ID" value="EGR51653.1"/>
    <property type="molecule type" value="Genomic_DNA"/>
</dbReference>
<dbReference type="AlphaFoldDB" id="G0RAT0"/>
<evidence type="ECO:0000256" key="1">
    <source>
        <dbReference type="SAM" id="MobiDB-lite"/>
    </source>
</evidence>
<accession>G0RAT0</accession>
<organism evidence="3">
    <name type="scientific">Hypocrea jecorina (strain QM6a)</name>
    <name type="common">Trichoderma reesei</name>
    <dbReference type="NCBI Taxonomy" id="431241"/>
    <lineage>
        <taxon>Eukaryota</taxon>
        <taxon>Fungi</taxon>
        <taxon>Dikarya</taxon>
        <taxon>Ascomycota</taxon>
        <taxon>Pezizomycotina</taxon>
        <taxon>Sordariomycetes</taxon>
        <taxon>Hypocreomycetidae</taxon>
        <taxon>Hypocreales</taxon>
        <taxon>Hypocreaceae</taxon>
        <taxon>Trichoderma</taxon>
    </lineage>
</organism>
<name>G0RAT0_HYPJQ</name>
<feature type="region of interest" description="Disordered" evidence="1">
    <location>
        <begin position="521"/>
        <end position="604"/>
    </location>
</feature>
<evidence type="ECO:0000313" key="2">
    <source>
        <dbReference type="EMBL" id="EGR51653.1"/>
    </source>
</evidence>
<gene>
    <name evidence="2" type="ORF">TRIREDRAFT_103560</name>
</gene>
<keyword evidence="3" id="KW-1185">Reference proteome</keyword>
<dbReference type="RefSeq" id="XP_006962098.1">
    <property type="nucleotide sequence ID" value="XM_006962036.1"/>
</dbReference>
<feature type="compositionally biased region" description="Polar residues" evidence="1">
    <location>
        <begin position="549"/>
        <end position="564"/>
    </location>
</feature>
<dbReference type="KEGG" id="tre:TRIREDRAFT_103560"/>
<sequence>MPFVMFSMDPFEDEPSWGFEPSSSREQVFTKDKPSPLRIIKRRHSNGQYDARTYKSNYAVVDPNGSPSEPLFIRSEFPPTLKLPRRRPKGVSGWDNGYRIETSTGLGRPSQKLSFGSCSMSKDDDDVIPRQDCKPRNASLFRHSASRFKRFRQKRHSVSSSLGIKGEDRNFSACTLPSERNIWLDVSSRASSRCTNYELKDACHSTNFPILSNATPSKESSVVLSPHIRVVPETVGISFGQQHIWAAVEVSGRLSQAGDGPELGPEMVACSEGDTASKFGYLYDVIVDALPMPQSLILQIIRQQDSPATMFVGSSMLLLVHVLCRPGVASSSPRHKHLRQRSEELMEDLEMQLGDIFIPFLNIQVTYSHSAFPCHLASAGAEMSSIHTKLRTTAEATVKLHNALSPWSPQPVMAKGRLLPLMRRHWGAQRASEVMEQMVEQRSVSSPVHTGGLSERLSYSMAQRHSDPADSPAMSTRRTSLQGTLQMTTEAHTTARSSPVMRLSCDSGIGMRGVSRGEVSVTAGEDQHCEGVQEQQATVRRRRPVTPIVSRNPTPSFANSSGGERNQDSEHDNGAKKKDNRKQGATGNDGGKRKSGLWTWASWF</sequence>
<dbReference type="HOGENOM" id="CLU_519765_0_0_1"/>
<protein>
    <submittedName>
        <fullName evidence="2">Predicted protein</fullName>
    </submittedName>
</protein>
<proteinExistence type="predicted"/>
<dbReference type="Proteomes" id="UP000008984">
    <property type="component" value="Unassembled WGS sequence"/>
</dbReference>
<dbReference type="OrthoDB" id="5213862at2759"/>
<feature type="region of interest" description="Disordered" evidence="1">
    <location>
        <begin position="14"/>
        <end position="34"/>
    </location>
</feature>
<reference evidence="2 3" key="1">
    <citation type="journal article" date="2008" name="Nat. Biotechnol.">
        <title>Genome sequencing and analysis of the biomass-degrading fungus Trichoderma reesei (syn. Hypocrea jecorina).</title>
        <authorList>
            <person name="Martinez D."/>
            <person name="Berka R.M."/>
            <person name="Henrissat B."/>
            <person name="Saloheimo M."/>
            <person name="Arvas M."/>
            <person name="Baker S.E."/>
            <person name="Chapman J."/>
            <person name="Chertkov O."/>
            <person name="Coutinho P.M."/>
            <person name="Cullen D."/>
            <person name="Danchin E.G."/>
            <person name="Grigoriev I.V."/>
            <person name="Harris P."/>
            <person name="Jackson M."/>
            <person name="Kubicek C.P."/>
            <person name="Han C.S."/>
            <person name="Ho I."/>
            <person name="Larrondo L.F."/>
            <person name="de Leon A.L."/>
            <person name="Magnuson J.K."/>
            <person name="Merino S."/>
            <person name="Misra M."/>
            <person name="Nelson B."/>
            <person name="Putnam N."/>
            <person name="Robbertse B."/>
            <person name="Salamov A.A."/>
            <person name="Schmoll M."/>
            <person name="Terry A."/>
            <person name="Thayer N."/>
            <person name="Westerholm-Parvinen A."/>
            <person name="Schoch C.L."/>
            <person name="Yao J."/>
            <person name="Barabote R."/>
            <person name="Nelson M.A."/>
            <person name="Detter C."/>
            <person name="Bruce D."/>
            <person name="Kuske C.R."/>
            <person name="Xie G."/>
            <person name="Richardson P."/>
            <person name="Rokhsar D.S."/>
            <person name="Lucas S.M."/>
            <person name="Rubin E.M."/>
            <person name="Dunn-Coleman N."/>
            <person name="Ward M."/>
            <person name="Brettin T.S."/>
        </authorList>
    </citation>
    <scope>NUCLEOTIDE SEQUENCE [LARGE SCALE GENOMIC DNA]</scope>
    <source>
        <strain evidence="2 3">QM6a</strain>
    </source>
</reference>
<dbReference type="eggNOG" id="ENOG502RJ3U">
    <property type="taxonomic scope" value="Eukaryota"/>
</dbReference>
<dbReference type="GeneID" id="18480647"/>
<evidence type="ECO:0000313" key="3">
    <source>
        <dbReference type="Proteomes" id="UP000008984"/>
    </source>
</evidence>
<feature type="compositionally biased region" description="Basic and acidic residues" evidence="1">
    <location>
        <begin position="565"/>
        <end position="577"/>
    </location>
</feature>
<dbReference type="VEuPathDB" id="FungiDB:TRIREDRAFT_103560"/>